<comment type="caution">
    <text evidence="1">The sequence shown here is derived from an EMBL/GenBank/DDBJ whole genome shotgun (WGS) entry which is preliminary data.</text>
</comment>
<gene>
    <name evidence="1" type="ORF">DPMN_139208</name>
</gene>
<protein>
    <submittedName>
        <fullName evidence="1">Uncharacterized protein</fullName>
    </submittedName>
</protein>
<name>A0A9D4G932_DREPO</name>
<proteinExistence type="predicted"/>
<accession>A0A9D4G932</accession>
<evidence type="ECO:0000313" key="2">
    <source>
        <dbReference type="Proteomes" id="UP000828390"/>
    </source>
</evidence>
<dbReference type="Proteomes" id="UP000828390">
    <property type="component" value="Unassembled WGS sequence"/>
</dbReference>
<sequence>MLVEQDFSAAAENMLLEQQIAARAASRFCSSSNLLLEQLLNAARAAFFSAAAKVKVSTPLVRHKHYHAVSSMRVPSELLRSNYT</sequence>
<reference evidence="1" key="1">
    <citation type="journal article" date="2019" name="bioRxiv">
        <title>The Genome of the Zebra Mussel, Dreissena polymorpha: A Resource for Invasive Species Research.</title>
        <authorList>
            <person name="McCartney M.A."/>
            <person name="Auch B."/>
            <person name="Kono T."/>
            <person name="Mallez S."/>
            <person name="Zhang Y."/>
            <person name="Obille A."/>
            <person name="Becker A."/>
            <person name="Abrahante J.E."/>
            <person name="Garbe J."/>
            <person name="Badalamenti J.P."/>
            <person name="Herman A."/>
            <person name="Mangelson H."/>
            <person name="Liachko I."/>
            <person name="Sullivan S."/>
            <person name="Sone E.D."/>
            <person name="Koren S."/>
            <person name="Silverstein K.A.T."/>
            <person name="Beckman K.B."/>
            <person name="Gohl D.M."/>
        </authorList>
    </citation>
    <scope>NUCLEOTIDE SEQUENCE</scope>
    <source>
        <strain evidence="1">Duluth1</strain>
        <tissue evidence="1">Whole animal</tissue>
    </source>
</reference>
<evidence type="ECO:0000313" key="1">
    <source>
        <dbReference type="EMBL" id="KAH3810810.1"/>
    </source>
</evidence>
<dbReference type="AlphaFoldDB" id="A0A9D4G932"/>
<reference evidence="1" key="2">
    <citation type="submission" date="2020-11" db="EMBL/GenBank/DDBJ databases">
        <authorList>
            <person name="McCartney M.A."/>
            <person name="Auch B."/>
            <person name="Kono T."/>
            <person name="Mallez S."/>
            <person name="Becker A."/>
            <person name="Gohl D.M."/>
            <person name="Silverstein K.A.T."/>
            <person name="Koren S."/>
            <person name="Bechman K.B."/>
            <person name="Herman A."/>
            <person name="Abrahante J.E."/>
            <person name="Garbe J."/>
        </authorList>
    </citation>
    <scope>NUCLEOTIDE SEQUENCE</scope>
    <source>
        <strain evidence="1">Duluth1</strain>
        <tissue evidence="1">Whole animal</tissue>
    </source>
</reference>
<keyword evidence="2" id="KW-1185">Reference proteome</keyword>
<dbReference type="EMBL" id="JAIWYP010000006">
    <property type="protein sequence ID" value="KAH3810810.1"/>
    <property type="molecule type" value="Genomic_DNA"/>
</dbReference>
<organism evidence="1 2">
    <name type="scientific">Dreissena polymorpha</name>
    <name type="common">Zebra mussel</name>
    <name type="synonym">Mytilus polymorpha</name>
    <dbReference type="NCBI Taxonomy" id="45954"/>
    <lineage>
        <taxon>Eukaryota</taxon>
        <taxon>Metazoa</taxon>
        <taxon>Spiralia</taxon>
        <taxon>Lophotrochozoa</taxon>
        <taxon>Mollusca</taxon>
        <taxon>Bivalvia</taxon>
        <taxon>Autobranchia</taxon>
        <taxon>Heteroconchia</taxon>
        <taxon>Euheterodonta</taxon>
        <taxon>Imparidentia</taxon>
        <taxon>Neoheterodontei</taxon>
        <taxon>Myida</taxon>
        <taxon>Dreissenoidea</taxon>
        <taxon>Dreissenidae</taxon>
        <taxon>Dreissena</taxon>
    </lineage>
</organism>